<dbReference type="Proteomes" id="UP000831390">
    <property type="component" value="Plasmid unnamed4"/>
</dbReference>
<geneLocation type="plasmid" evidence="3 4">
    <name>unnamed4</name>
</geneLocation>
<evidence type="ECO:0000259" key="1">
    <source>
        <dbReference type="Pfam" id="PF16565"/>
    </source>
</evidence>
<dbReference type="Pfam" id="PF13337">
    <property type="entry name" value="BrxL_ATPase"/>
    <property type="match status" value="1"/>
</dbReference>
<dbReference type="NCBIfam" id="TIGR02688">
    <property type="entry name" value="BREX system Lon protease-like protein BrxL"/>
    <property type="match status" value="1"/>
</dbReference>
<reference evidence="3 4" key="1">
    <citation type="submission" date="2022-03" db="EMBL/GenBank/DDBJ databases">
        <title>Hymenobactersp. isolated from the air.</title>
        <authorList>
            <person name="Won M."/>
            <person name="Kwon S.-W."/>
        </authorList>
    </citation>
    <scope>NUCLEOTIDE SEQUENCE [LARGE SCALE GENOMIC DNA]</scope>
    <source>
        <strain evidence="3 4">KACC 22596</strain>
        <plasmid evidence="3 4">unnamed4</plasmid>
    </source>
</reference>
<dbReference type="InterPro" id="IPR038113">
    <property type="entry name" value="MITD1_C_sf"/>
</dbReference>
<feature type="domain" description="BREX system Lon protease-like BrxL N-terminal" evidence="2">
    <location>
        <begin position="15"/>
        <end position="144"/>
    </location>
</feature>
<dbReference type="InterPro" id="IPR014061">
    <property type="entry name" value="BrxL-like"/>
</dbReference>
<dbReference type="Pfam" id="PF20442">
    <property type="entry name" value="BrxL_N"/>
    <property type="match status" value="1"/>
</dbReference>
<accession>A0ABY4BC88</accession>
<feature type="domain" description="MITD1 C-terminal phospholipase D-like" evidence="1">
    <location>
        <begin position="545"/>
        <end position="683"/>
    </location>
</feature>
<dbReference type="PANTHER" id="PTHR21222">
    <property type="entry name" value="MIT DOMAIN-CONTAINING PROTEIN 1"/>
    <property type="match status" value="1"/>
</dbReference>
<dbReference type="InterPro" id="IPR032341">
    <property type="entry name" value="MITD1_C"/>
</dbReference>
<dbReference type="Gene3D" id="3.30.870.30">
    <property type="entry name" value="MITD, C-terminal phospholipase D-like domain"/>
    <property type="match status" value="1"/>
</dbReference>
<name>A0ABY4BC88_9BACT</name>
<evidence type="ECO:0000313" key="4">
    <source>
        <dbReference type="Proteomes" id="UP000831390"/>
    </source>
</evidence>
<keyword evidence="3" id="KW-0614">Plasmid</keyword>
<sequence length="692" mass="78453">MRYEGPDALDAKLNEHFSGKAVRKDLLHQIKKSTNVPSFVLEFLLARYCATDDAEEVEAGMQAVVETLSRQYVRPDEANKAQSLVQQKGSHRFIDKIHVRYQERERRHWAAMENFNSQRIAIPEQFYSQNERLLEGGVWAEVKVARNETDESYAFHIEELRPVQMARFDFEAYCQGRQAFSRNEWLDVLMRTIGLNPDKFSFRLKLHYLTRLIGFVESNYNFIELGPRGTGKSFAFSEFSPYGTLISGGQASTATLFYNLSRRTVGLVGYWDIIGFDEVGGIRIKDQNTIQIMKDYMANGRFSRGAEVIADASFAFVGNIDHSIEQLVSSPIHTLFLTLPDNFDLAVQDRLHYFLPGWEMPKNSSSYLTGQYGLITDYLAEALHYLKKKVNKYPTLNSRIRLGKAVEGRDEQAIKKTVAGLLKLLHPADEPTDLEFDEYVAYAVEGRRRVKEQMNKQKPDDEFANINLSYTRRQDNQEEIVFCPESAHIVRNADVAESGASTASSNAPVVPAAVPAPVAAQATDGVGAVTPLPEKTVRILFGDTGYSYEALFGPYLAGASVVTLEEPYIRTTHQLGNLVRFAELLARVGDCRELTVLTGQPETEEQQAEVKKAFEDLRWSLKEFSIHLNFSFSPTLHDRELRLNNGWVIRSGRGLDLYQKPENWFSVGVNDFTYRPCLETTVVFQLDSASQL</sequence>
<dbReference type="PANTHER" id="PTHR21222:SF1">
    <property type="entry name" value="MIT DOMAIN-CONTAINING PROTEIN 1"/>
    <property type="match status" value="1"/>
</dbReference>
<protein>
    <submittedName>
        <fullName evidence="3">BREX system Lon protease-like protein BrxL</fullName>
    </submittedName>
</protein>
<evidence type="ECO:0000313" key="3">
    <source>
        <dbReference type="EMBL" id="UOE36769.1"/>
    </source>
</evidence>
<dbReference type="InterPro" id="IPR052817">
    <property type="entry name" value="MIT_domain_contain_protein1"/>
</dbReference>
<evidence type="ECO:0000259" key="2">
    <source>
        <dbReference type="Pfam" id="PF20442"/>
    </source>
</evidence>
<proteinExistence type="predicted"/>
<dbReference type="RefSeq" id="WP_243520951.1">
    <property type="nucleotide sequence ID" value="NZ_CP094538.1"/>
</dbReference>
<dbReference type="Pfam" id="PF16565">
    <property type="entry name" value="MIT_C"/>
    <property type="match status" value="1"/>
</dbReference>
<gene>
    <name evidence="3" type="primary">brxL</name>
    <name evidence="3" type="ORF">MTP16_25565</name>
</gene>
<dbReference type="EMBL" id="CP094538">
    <property type="protein sequence ID" value="UOE36769.1"/>
    <property type="molecule type" value="Genomic_DNA"/>
</dbReference>
<organism evidence="3 4">
    <name type="scientific">Hymenobacter monticola</name>
    <dbReference type="NCBI Taxonomy" id="1705399"/>
    <lineage>
        <taxon>Bacteria</taxon>
        <taxon>Pseudomonadati</taxon>
        <taxon>Bacteroidota</taxon>
        <taxon>Cytophagia</taxon>
        <taxon>Cytophagales</taxon>
        <taxon>Hymenobacteraceae</taxon>
        <taxon>Hymenobacter</taxon>
    </lineage>
</organism>
<keyword evidence="4" id="KW-1185">Reference proteome</keyword>
<dbReference type="InterPro" id="IPR046838">
    <property type="entry name" value="BrxL_N"/>
</dbReference>